<accession>A0A6G8AMM9</accession>
<evidence type="ECO:0000259" key="14">
    <source>
        <dbReference type="PROSITE" id="PS50035"/>
    </source>
</evidence>
<keyword evidence="8" id="KW-0443">Lipid metabolism</keyword>
<evidence type="ECO:0000256" key="8">
    <source>
        <dbReference type="ARBA" id="ARBA00023098"/>
    </source>
</evidence>
<feature type="transmembrane region" description="Helical" evidence="13">
    <location>
        <begin position="70"/>
        <end position="88"/>
    </location>
</feature>
<dbReference type="GO" id="GO:0005886">
    <property type="term" value="C:plasma membrane"/>
    <property type="evidence" value="ECO:0007669"/>
    <property type="project" value="UniProtKB-SubCell"/>
</dbReference>
<dbReference type="InterPro" id="IPR001736">
    <property type="entry name" value="PLipase_D/transphosphatidylase"/>
</dbReference>
<dbReference type="InterPro" id="IPR025202">
    <property type="entry name" value="PLD-like_dom"/>
</dbReference>
<keyword evidence="16" id="KW-1185">Reference proteome</keyword>
<evidence type="ECO:0000256" key="1">
    <source>
        <dbReference type="ARBA" id="ARBA00004651"/>
    </source>
</evidence>
<evidence type="ECO:0000313" key="16">
    <source>
        <dbReference type="Proteomes" id="UP000500890"/>
    </source>
</evidence>
<dbReference type="InterPro" id="IPR022924">
    <property type="entry name" value="Cardiolipin_synthase"/>
</dbReference>
<dbReference type="AlphaFoldDB" id="A0A6G8AMM9"/>
<evidence type="ECO:0000256" key="5">
    <source>
        <dbReference type="ARBA" id="ARBA00022692"/>
    </source>
</evidence>
<dbReference type="Pfam" id="PF13396">
    <property type="entry name" value="PLDc_N"/>
    <property type="match status" value="1"/>
</dbReference>
<dbReference type="Pfam" id="PF13091">
    <property type="entry name" value="PLDc_2"/>
    <property type="match status" value="2"/>
</dbReference>
<dbReference type="GO" id="GO:0032049">
    <property type="term" value="P:cardiolipin biosynthetic process"/>
    <property type="evidence" value="ECO:0007669"/>
    <property type="project" value="UniProtKB-UniRule"/>
</dbReference>
<reference evidence="15 16" key="1">
    <citation type="submission" date="2020-03" db="EMBL/GenBank/DDBJ databases">
        <title>Vagococcus sp. nov., isolated from beetles.</title>
        <authorList>
            <person name="Hyun D.-W."/>
            <person name="Bae J.-W."/>
        </authorList>
    </citation>
    <scope>NUCLEOTIDE SEQUENCE [LARGE SCALE GENOMIC DNA]</scope>
    <source>
        <strain evidence="15 16">HDW17A</strain>
    </source>
</reference>
<protein>
    <recommendedName>
        <fullName evidence="12">Cardiolipin synthase</fullName>
        <ecNumber evidence="12">2.7.8.-</ecNumber>
    </recommendedName>
</protein>
<dbReference type="CDD" id="cd09160">
    <property type="entry name" value="PLDc_SMU_988_like_2"/>
    <property type="match status" value="1"/>
</dbReference>
<evidence type="ECO:0000256" key="13">
    <source>
        <dbReference type="SAM" id="Phobius"/>
    </source>
</evidence>
<feature type="domain" description="PLD phosphodiesterase" evidence="14">
    <location>
        <begin position="424"/>
        <end position="451"/>
    </location>
</feature>
<evidence type="ECO:0000256" key="3">
    <source>
        <dbReference type="ARBA" id="ARBA00022516"/>
    </source>
</evidence>
<evidence type="ECO:0000313" key="15">
    <source>
        <dbReference type="EMBL" id="QIL46183.1"/>
    </source>
</evidence>
<proteinExistence type="predicted"/>
<keyword evidence="3" id="KW-0444">Lipid biosynthesis</keyword>
<evidence type="ECO:0000256" key="10">
    <source>
        <dbReference type="ARBA" id="ARBA00023209"/>
    </source>
</evidence>
<dbReference type="CDD" id="cd09154">
    <property type="entry name" value="PLDc_SMU_988_like_1"/>
    <property type="match status" value="1"/>
</dbReference>
<name>A0A6G8AMM9_9ENTE</name>
<keyword evidence="6" id="KW-0677">Repeat</keyword>
<dbReference type="PROSITE" id="PS50035">
    <property type="entry name" value="PLD"/>
    <property type="match status" value="2"/>
</dbReference>
<dbReference type="PANTHER" id="PTHR21248:SF22">
    <property type="entry name" value="PHOSPHOLIPASE D"/>
    <property type="match status" value="1"/>
</dbReference>
<dbReference type="SMART" id="SM00155">
    <property type="entry name" value="PLDc"/>
    <property type="match status" value="2"/>
</dbReference>
<dbReference type="EC" id="2.7.8.-" evidence="12"/>
<feature type="transmembrane region" description="Helical" evidence="13">
    <location>
        <begin position="40"/>
        <end position="58"/>
    </location>
</feature>
<evidence type="ECO:0000256" key="11">
    <source>
        <dbReference type="ARBA" id="ARBA00023264"/>
    </source>
</evidence>
<dbReference type="RefSeq" id="WP_166007405.1">
    <property type="nucleotide sequence ID" value="NZ_CP049886.1"/>
</dbReference>
<comment type="subcellular location">
    <subcellularLocation>
        <location evidence="1">Cell membrane</location>
        <topology evidence="1">Multi-pass membrane protein</topology>
    </subcellularLocation>
</comment>
<dbReference type="KEGG" id="vah:G7081_03390"/>
<keyword evidence="7 13" id="KW-1133">Transmembrane helix</keyword>
<dbReference type="GO" id="GO:0008808">
    <property type="term" value="F:cardiolipin synthase activity"/>
    <property type="evidence" value="ECO:0007669"/>
    <property type="project" value="UniProtKB-UniRule"/>
</dbReference>
<keyword evidence="11" id="KW-1208">Phospholipid metabolism</keyword>
<dbReference type="Gene3D" id="3.30.870.10">
    <property type="entry name" value="Endonuclease Chain A"/>
    <property type="match status" value="2"/>
</dbReference>
<dbReference type="InterPro" id="IPR027379">
    <property type="entry name" value="CLS_N"/>
</dbReference>
<evidence type="ECO:0000256" key="6">
    <source>
        <dbReference type="ARBA" id="ARBA00022737"/>
    </source>
</evidence>
<dbReference type="NCBIfam" id="TIGR04265">
    <property type="entry name" value="bac_cardiolipin"/>
    <property type="match status" value="1"/>
</dbReference>
<evidence type="ECO:0000256" key="9">
    <source>
        <dbReference type="ARBA" id="ARBA00023136"/>
    </source>
</evidence>
<evidence type="ECO:0000256" key="4">
    <source>
        <dbReference type="ARBA" id="ARBA00022679"/>
    </source>
</evidence>
<dbReference type="Proteomes" id="UP000500890">
    <property type="component" value="Chromosome"/>
</dbReference>
<evidence type="ECO:0000256" key="7">
    <source>
        <dbReference type="ARBA" id="ARBA00022989"/>
    </source>
</evidence>
<evidence type="ECO:0000256" key="12">
    <source>
        <dbReference type="NCBIfam" id="TIGR04265"/>
    </source>
</evidence>
<dbReference type="EMBL" id="CP049886">
    <property type="protein sequence ID" value="QIL46183.1"/>
    <property type="molecule type" value="Genomic_DNA"/>
</dbReference>
<sequence>MILLKFLKLLTHRITIVVFLLLVQLALVFASIYVFRDYFVYFYIVNFFLSLAAILHIINGRSNPAYKIAWLVPVTTLPIIGVVIYIIFGRLRVRKKFHTKMGRALEKEKEAIANTVPDLDINQFAHTNATIQSTYLKDNSGMPAFKNTESTYLPFGEEAFAALKEELEKAEKYIFMEYFIIDEGKMWDEILDILIRKAAAGLDVRLMYDDFGCLLTLPEGYHKQIEKFGIKCSVFNPFVPVLSSIFNNRDHRKITVIDGKVAFTGGINLADEYINEIQRFGHWKDNAIMMRGEAAWGFTILFLSIWDFQRPSDERYEDFYPGPQKIEGSKGVYQPYSDSPFDNETLGENVYLNLINRAEKYVYITTPYLIIDNLLMEALCNAAKSGIDVRIQTPHISDKAYVHALTKSNYEQLLESGVRIFEYTPGFIHSKTFVVDDLYGTVGTVNMDFRSLFLHVECGVWMYQTEAIPQLYQDFVDTEVLCEEITLEKARDVRWITHLVRSILNVFAPLM</sequence>
<organism evidence="15 16">
    <name type="scientific">Vagococcus coleopterorum</name>
    <dbReference type="NCBI Taxonomy" id="2714946"/>
    <lineage>
        <taxon>Bacteria</taxon>
        <taxon>Bacillati</taxon>
        <taxon>Bacillota</taxon>
        <taxon>Bacilli</taxon>
        <taxon>Lactobacillales</taxon>
        <taxon>Enterococcaceae</taxon>
        <taxon>Vagococcus</taxon>
    </lineage>
</organism>
<keyword evidence="10" id="KW-0594">Phospholipid biosynthesis</keyword>
<evidence type="ECO:0000256" key="2">
    <source>
        <dbReference type="ARBA" id="ARBA00022475"/>
    </source>
</evidence>
<keyword evidence="4" id="KW-0808">Transferase</keyword>
<keyword evidence="2" id="KW-1003">Cell membrane</keyword>
<keyword evidence="5 13" id="KW-0812">Transmembrane</keyword>
<dbReference type="PANTHER" id="PTHR21248">
    <property type="entry name" value="CARDIOLIPIN SYNTHASE"/>
    <property type="match status" value="1"/>
</dbReference>
<dbReference type="SUPFAM" id="SSF56024">
    <property type="entry name" value="Phospholipase D/nuclease"/>
    <property type="match status" value="2"/>
</dbReference>
<feature type="domain" description="PLD phosphodiesterase" evidence="14">
    <location>
        <begin position="246"/>
        <end position="273"/>
    </location>
</feature>
<gene>
    <name evidence="15" type="primary">cls</name>
    <name evidence="15" type="ORF">G7081_03390</name>
</gene>
<keyword evidence="9 13" id="KW-0472">Membrane</keyword>